<proteinExistence type="predicted"/>
<evidence type="ECO:0000256" key="1">
    <source>
        <dbReference type="SAM" id="Phobius"/>
    </source>
</evidence>
<organism evidence="2 3">
    <name type="scientific">Triparma verrucosa</name>
    <dbReference type="NCBI Taxonomy" id="1606542"/>
    <lineage>
        <taxon>Eukaryota</taxon>
        <taxon>Sar</taxon>
        <taxon>Stramenopiles</taxon>
        <taxon>Ochrophyta</taxon>
        <taxon>Bolidophyceae</taxon>
        <taxon>Parmales</taxon>
        <taxon>Triparmaceae</taxon>
        <taxon>Triparma</taxon>
    </lineage>
</organism>
<accession>A0A9W7EXM3</accession>
<protein>
    <submittedName>
        <fullName evidence="2">Uncharacterized protein</fullName>
    </submittedName>
</protein>
<keyword evidence="1" id="KW-0472">Membrane</keyword>
<feature type="transmembrane region" description="Helical" evidence="1">
    <location>
        <begin position="45"/>
        <end position="64"/>
    </location>
</feature>
<dbReference type="Proteomes" id="UP001165160">
    <property type="component" value="Unassembled WGS sequence"/>
</dbReference>
<comment type="caution">
    <text evidence="2">The sequence shown here is derived from an EMBL/GenBank/DDBJ whole genome shotgun (WGS) entry which is preliminary data.</text>
</comment>
<dbReference type="EMBL" id="BRXX01000151">
    <property type="protein sequence ID" value="GMH94115.1"/>
    <property type="molecule type" value="Genomic_DNA"/>
</dbReference>
<sequence length="243" mass="26376">MSSPVWNATAPPLSKFELSGHPDAVPLNGSHPNNSKQSGCCRSRCIKCILLLTVIVSVALFLFYPRPIKFSFPTDEWLDILLEEADNGQGIIWDSTDSSFVVDCEVPVGVKNENFFVPLNVDIEAEVFYPSSLDSGQDGVKIATTEKEVKVAANSEEEVLLPAQAHVIPTGADGIRMASKIAQNCWRCSFSAIGADCGTTNVEVYVKGVLDDSTFGEFVTDIVGDIIIHKNVEVPCKYLFGKA</sequence>
<evidence type="ECO:0000313" key="2">
    <source>
        <dbReference type="EMBL" id="GMH94115.1"/>
    </source>
</evidence>
<keyword evidence="1" id="KW-0812">Transmembrane</keyword>
<gene>
    <name evidence="2" type="ORF">TrVE_jg12608</name>
</gene>
<keyword evidence="3" id="KW-1185">Reference proteome</keyword>
<evidence type="ECO:0000313" key="3">
    <source>
        <dbReference type="Proteomes" id="UP001165160"/>
    </source>
</evidence>
<keyword evidence="1" id="KW-1133">Transmembrane helix</keyword>
<name>A0A9W7EXM3_9STRA</name>
<dbReference type="AlphaFoldDB" id="A0A9W7EXM3"/>
<reference evidence="3" key="1">
    <citation type="journal article" date="2023" name="Commun. Biol.">
        <title>Genome analysis of Parmales, the sister group of diatoms, reveals the evolutionary specialization of diatoms from phago-mixotrophs to photoautotrophs.</title>
        <authorList>
            <person name="Ban H."/>
            <person name="Sato S."/>
            <person name="Yoshikawa S."/>
            <person name="Yamada K."/>
            <person name="Nakamura Y."/>
            <person name="Ichinomiya M."/>
            <person name="Sato N."/>
            <person name="Blanc-Mathieu R."/>
            <person name="Endo H."/>
            <person name="Kuwata A."/>
            <person name="Ogata H."/>
        </authorList>
    </citation>
    <scope>NUCLEOTIDE SEQUENCE [LARGE SCALE GENOMIC DNA]</scope>
    <source>
        <strain evidence="3">NIES 3699</strain>
    </source>
</reference>